<dbReference type="EC" id="2.5.1.103" evidence="2"/>
<dbReference type="InterPro" id="IPR017828">
    <property type="entry name" value="SQ_synth_HpnD-like"/>
</dbReference>
<keyword evidence="3" id="KW-1185">Reference proteome</keyword>
<dbReference type="Pfam" id="PF00494">
    <property type="entry name" value="SQS_PSY"/>
    <property type="match status" value="1"/>
</dbReference>
<keyword evidence="1 2" id="KW-0808">Transferase</keyword>
<reference evidence="2 3" key="1">
    <citation type="submission" date="2019-07" db="EMBL/GenBank/DDBJ databases">
        <title>Qingshengfaniella alkalisoli gen. nov., sp. nov., isolated from saline soil.</title>
        <authorList>
            <person name="Xu L."/>
            <person name="Huang X.-X."/>
            <person name="Sun J.-Q."/>
        </authorList>
    </citation>
    <scope>NUCLEOTIDE SEQUENCE [LARGE SCALE GENOMIC DNA]</scope>
    <source>
        <strain evidence="2 3">DSM 27279</strain>
    </source>
</reference>
<dbReference type="GO" id="GO:0004311">
    <property type="term" value="F:geranylgeranyl diphosphate synthase activity"/>
    <property type="evidence" value="ECO:0007669"/>
    <property type="project" value="InterPro"/>
</dbReference>
<sequence>MTPDQYCQEKAAQSGSSFYYSFLFLPPERRRAITALYAFCREVDDVVDEVNDPSVARIKLAWWRQQVSQMFAGRPDHPVTRALLPHLGAFDITEARLQAIVEGMEMDLTQTRYLDFPGLERYCWHVAGVVGELSASIFGYTDAHTLEYARKLGLALQLTNIIRDVGDDARRGRIYLPVNELQRFDVKAADILNARQSDKFVALMRFQAERAQTVYREALAALPEADRRTQRPGLIMAAIYHALLDEIARDEFPVLDRRISLTPVRKLWIAWKTWVRGGRIALPPSAA</sequence>
<dbReference type="PROSITE" id="PS01044">
    <property type="entry name" value="SQUALEN_PHYTOEN_SYN_1"/>
    <property type="match status" value="1"/>
</dbReference>
<dbReference type="PROSITE" id="PS01045">
    <property type="entry name" value="SQUALEN_PHYTOEN_SYN_2"/>
    <property type="match status" value="1"/>
</dbReference>
<dbReference type="Proteomes" id="UP000318405">
    <property type="component" value="Unassembled WGS sequence"/>
</dbReference>
<dbReference type="InterPro" id="IPR002060">
    <property type="entry name" value="Squ/phyt_synthse"/>
</dbReference>
<gene>
    <name evidence="2" type="primary">hpnD</name>
    <name evidence="2" type="ORF">FOZ76_20805</name>
</gene>
<dbReference type="GO" id="GO:0051996">
    <property type="term" value="F:squalene synthase [NAD(P)H] activity"/>
    <property type="evidence" value="ECO:0007669"/>
    <property type="project" value="InterPro"/>
</dbReference>
<dbReference type="InterPro" id="IPR008949">
    <property type="entry name" value="Isoprenoid_synthase_dom_sf"/>
</dbReference>
<dbReference type="Gene3D" id="1.10.600.10">
    <property type="entry name" value="Farnesyl Diphosphate Synthase"/>
    <property type="match status" value="1"/>
</dbReference>
<proteinExistence type="predicted"/>
<protein>
    <submittedName>
        <fullName evidence="2">Presqualene diphosphate synthase HpnD</fullName>
        <ecNumber evidence="2">2.5.1.103</ecNumber>
    </submittedName>
</protein>
<dbReference type="OrthoDB" id="9807580at2"/>
<dbReference type="NCBIfam" id="TIGR03465">
    <property type="entry name" value="HpnD"/>
    <property type="match status" value="1"/>
</dbReference>
<name>A0A556ABM3_9BURK</name>
<dbReference type="InterPro" id="IPR019845">
    <property type="entry name" value="Squalene/phytoene_synthase_CS"/>
</dbReference>
<dbReference type="AlphaFoldDB" id="A0A556ABM3"/>
<dbReference type="InterPro" id="IPR033904">
    <property type="entry name" value="Trans_IPPS_HH"/>
</dbReference>
<organism evidence="2 3">
    <name type="scientific">Verticiella sediminum</name>
    <dbReference type="NCBI Taxonomy" id="1247510"/>
    <lineage>
        <taxon>Bacteria</taxon>
        <taxon>Pseudomonadati</taxon>
        <taxon>Pseudomonadota</taxon>
        <taxon>Betaproteobacteria</taxon>
        <taxon>Burkholderiales</taxon>
        <taxon>Alcaligenaceae</taxon>
        <taxon>Verticiella</taxon>
    </lineage>
</organism>
<dbReference type="SFLD" id="SFLDG01018">
    <property type="entry name" value="Squalene/Phytoene_Synthase_Lik"/>
    <property type="match status" value="1"/>
</dbReference>
<dbReference type="PANTHER" id="PTHR31480">
    <property type="entry name" value="BIFUNCTIONAL LYCOPENE CYCLASE/PHYTOENE SYNTHASE"/>
    <property type="match status" value="1"/>
</dbReference>
<dbReference type="EMBL" id="VLTJ01000039">
    <property type="protein sequence ID" value="TSH90273.1"/>
    <property type="molecule type" value="Genomic_DNA"/>
</dbReference>
<accession>A0A556ABM3</accession>
<comment type="caution">
    <text evidence="2">The sequence shown here is derived from an EMBL/GenBank/DDBJ whole genome shotgun (WGS) entry which is preliminary data.</text>
</comment>
<dbReference type="SUPFAM" id="SSF48576">
    <property type="entry name" value="Terpenoid synthases"/>
    <property type="match status" value="1"/>
</dbReference>
<dbReference type="SFLD" id="SFLDG01212">
    <property type="entry name" value="Phytoene_synthase_like"/>
    <property type="match status" value="1"/>
</dbReference>
<dbReference type="GO" id="GO:0016117">
    <property type="term" value="P:carotenoid biosynthetic process"/>
    <property type="evidence" value="ECO:0007669"/>
    <property type="project" value="InterPro"/>
</dbReference>
<evidence type="ECO:0000256" key="1">
    <source>
        <dbReference type="ARBA" id="ARBA00022679"/>
    </source>
</evidence>
<dbReference type="InterPro" id="IPR044843">
    <property type="entry name" value="Trans_IPPS_bact-type"/>
</dbReference>
<evidence type="ECO:0000313" key="2">
    <source>
        <dbReference type="EMBL" id="TSH90273.1"/>
    </source>
</evidence>
<evidence type="ECO:0000313" key="3">
    <source>
        <dbReference type="Proteomes" id="UP000318405"/>
    </source>
</evidence>
<dbReference type="SFLD" id="SFLDS00005">
    <property type="entry name" value="Isoprenoid_Synthase_Type_I"/>
    <property type="match status" value="1"/>
</dbReference>
<dbReference type="CDD" id="cd00683">
    <property type="entry name" value="Trans_IPPS_HH"/>
    <property type="match status" value="1"/>
</dbReference>
<dbReference type="RefSeq" id="WP_143950189.1">
    <property type="nucleotide sequence ID" value="NZ_BAABMB010000003.1"/>
</dbReference>